<evidence type="ECO:0000313" key="3">
    <source>
        <dbReference type="Proteomes" id="UP000276133"/>
    </source>
</evidence>
<comment type="caution">
    <text evidence="2">The sequence shown here is derived from an EMBL/GenBank/DDBJ whole genome shotgun (WGS) entry which is preliminary data.</text>
</comment>
<proteinExistence type="predicted"/>
<evidence type="ECO:0000256" key="1">
    <source>
        <dbReference type="SAM" id="Coils"/>
    </source>
</evidence>
<evidence type="ECO:0000313" key="2">
    <source>
        <dbReference type="EMBL" id="RNA37841.1"/>
    </source>
</evidence>
<keyword evidence="1" id="KW-0175">Coiled coil</keyword>
<dbReference type="EMBL" id="REGN01000969">
    <property type="protein sequence ID" value="RNA37841.1"/>
    <property type="molecule type" value="Genomic_DNA"/>
</dbReference>
<dbReference type="AlphaFoldDB" id="A0A3M7SPS0"/>
<keyword evidence="3" id="KW-1185">Reference proteome</keyword>
<name>A0A3M7SPS0_BRAPC</name>
<reference evidence="2 3" key="1">
    <citation type="journal article" date="2018" name="Sci. Rep.">
        <title>Genomic signatures of local adaptation to the degree of environmental predictability in rotifers.</title>
        <authorList>
            <person name="Franch-Gras L."/>
            <person name="Hahn C."/>
            <person name="Garcia-Roger E.M."/>
            <person name="Carmona M.J."/>
            <person name="Serra M."/>
            <person name="Gomez A."/>
        </authorList>
    </citation>
    <scope>NUCLEOTIDE SEQUENCE [LARGE SCALE GENOMIC DNA]</scope>
    <source>
        <strain evidence="2">HYR1</strain>
    </source>
</reference>
<protein>
    <submittedName>
        <fullName evidence="2">Uncharacterized protein</fullName>
    </submittedName>
</protein>
<dbReference type="Proteomes" id="UP000276133">
    <property type="component" value="Unassembled WGS sequence"/>
</dbReference>
<dbReference type="OrthoDB" id="10510345at2759"/>
<accession>A0A3M7SPS0</accession>
<feature type="coiled-coil region" evidence="1">
    <location>
        <begin position="55"/>
        <end position="82"/>
    </location>
</feature>
<organism evidence="2 3">
    <name type="scientific">Brachionus plicatilis</name>
    <name type="common">Marine rotifer</name>
    <name type="synonym">Brachionus muelleri</name>
    <dbReference type="NCBI Taxonomy" id="10195"/>
    <lineage>
        <taxon>Eukaryota</taxon>
        <taxon>Metazoa</taxon>
        <taxon>Spiralia</taxon>
        <taxon>Gnathifera</taxon>
        <taxon>Rotifera</taxon>
        <taxon>Eurotatoria</taxon>
        <taxon>Monogononta</taxon>
        <taxon>Pseudotrocha</taxon>
        <taxon>Ploima</taxon>
        <taxon>Brachionidae</taxon>
        <taxon>Brachionus</taxon>
    </lineage>
</organism>
<sequence length="204" mass="24058">MFIYGLYAIESHKYDMETHGDAKPDVSFQRQRSLSIGSESKHLSDFSRHKFQSLDNDYEKNLEKFENLVQKMKQNLDQDKHLKLSEHIWDKNKDNRKCSLSYDSSLNENKKILGAQLGSSPKVESNISRRKKFNQRQFSLDLGTEGCEKIFSRVKRNNSLQRSTIFEDETENESEEDLQQYDSKFTKKWLSKIIDSFKRSHSDV</sequence>
<gene>
    <name evidence="2" type="ORF">BpHYR1_037400</name>
</gene>